<reference evidence="7" key="1">
    <citation type="submission" date="2016-02" db="EMBL/GenBank/DDBJ databases">
        <title>Draft genome sequence of Microdochium bolleyi, a fungal endophyte of beachgrass.</title>
        <authorList>
            <consortium name="DOE Joint Genome Institute"/>
            <person name="David A.S."/>
            <person name="May G."/>
            <person name="Haridas S."/>
            <person name="Lim J."/>
            <person name="Wang M."/>
            <person name="Labutti K."/>
            <person name="Lipzen A."/>
            <person name="Barry K."/>
            <person name="Grigoriev I.V."/>
        </authorList>
    </citation>
    <scope>NUCLEOTIDE SEQUENCE [LARGE SCALE GENOMIC DNA]</scope>
    <source>
        <strain evidence="7">J235TASD1</strain>
    </source>
</reference>
<comment type="subcellular location">
    <subcellularLocation>
        <location evidence="1">Membrane</location>
        <topology evidence="1">Multi-pass membrane protein</topology>
    </subcellularLocation>
</comment>
<evidence type="ECO:0000313" key="6">
    <source>
        <dbReference type="EMBL" id="KXJ93116.1"/>
    </source>
</evidence>
<keyword evidence="3 5" id="KW-1133">Transmembrane helix</keyword>
<dbReference type="Proteomes" id="UP000070501">
    <property type="component" value="Unassembled WGS sequence"/>
</dbReference>
<evidence type="ECO:0000256" key="4">
    <source>
        <dbReference type="ARBA" id="ARBA00023136"/>
    </source>
</evidence>
<keyword evidence="2 5" id="KW-0812">Transmembrane</keyword>
<evidence type="ECO:0000313" key="7">
    <source>
        <dbReference type="Proteomes" id="UP000070501"/>
    </source>
</evidence>
<keyword evidence="4 5" id="KW-0472">Membrane</keyword>
<dbReference type="PANTHER" id="PTHR14856:SF9">
    <property type="entry name" value="PQ-LOOP REPEAT-CONTAINING PROTEIN 1"/>
    <property type="match status" value="1"/>
</dbReference>
<evidence type="ECO:0000256" key="3">
    <source>
        <dbReference type="ARBA" id="ARBA00022989"/>
    </source>
</evidence>
<dbReference type="InParanoid" id="A0A136J7V0"/>
<gene>
    <name evidence="6" type="ORF">Micbo1qcDRAFT_161038</name>
</gene>
<dbReference type="GO" id="GO:0005768">
    <property type="term" value="C:endosome"/>
    <property type="evidence" value="ECO:0007669"/>
    <property type="project" value="TreeGrafter"/>
</dbReference>
<proteinExistence type="predicted"/>
<feature type="transmembrane region" description="Helical" evidence="5">
    <location>
        <begin position="138"/>
        <end position="160"/>
    </location>
</feature>
<dbReference type="EMBL" id="KQ964248">
    <property type="protein sequence ID" value="KXJ93116.1"/>
    <property type="molecule type" value="Genomic_DNA"/>
</dbReference>
<sequence>MGFFTVVTAYAAPVFLIASPILTYTDQAMSMYRNKSSAGFSLDIPLIMLVGSICRLFYWPGARFDTALLIQAFCNIFIMLVVLKVALDNRPGHSSKGGEAAVPFAGARDGSWAGGGSGGFQRPFNFWRWRSDKPYWKTLLYLFITLLALELLLEPLTPIYAKYSDLVGYVGLAVEATLPLPQLYSNHRSRSCRGFRLSVLLNWLLGDSMKMFWFFTSKPGAIPWSFKLCGIFQAACDALIGVQYLLYGDGESPPAIPPQTWQPIAAATKSHAAANLPAWLPSPSGRGEKDN</sequence>
<dbReference type="STRING" id="196109.A0A136J7V0"/>
<evidence type="ECO:0008006" key="8">
    <source>
        <dbReference type="Google" id="ProtNLM"/>
    </source>
</evidence>
<dbReference type="FunCoup" id="A0A136J7V0">
    <property type="interactions" value="31"/>
</dbReference>
<dbReference type="SMART" id="SM00679">
    <property type="entry name" value="CTNS"/>
    <property type="match status" value="2"/>
</dbReference>
<organism evidence="6 7">
    <name type="scientific">Microdochium bolleyi</name>
    <dbReference type="NCBI Taxonomy" id="196109"/>
    <lineage>
        <taxon>Eukaryota</taxon>
        <taxon>Fungi</taxon>
        <taxon>Dikarya</taxon>
        <taxon>Ascomycota</taxon>
        <taxon>Pezizomycotina</taxon>
        <taxon>Sordariomycetes</taxon>
        <taxon>Xylariomycetidae</taxon>
        <taxon>Xylariales</taxon>
        <taxon>Microdochiaceae</taxon>
        <taxon>Microdochium</taxon>
    </lineage>
</organism>
<dbReference type="FunFam" id="1.20.1280.290:FF:000005">
    <property type="entry name" value="PQ-loop repeat-containing protein 1"/>
    <property type="match status" value="1"/>
</dbReference>
<dbReference type="Pfam" id="PF04193">
    <property type="entry name" value="PQ-loop"/>
    <property type="match status" value="2"/>
</dbReference>
<name>A0A136J7V0_9PEZI</name>
<feature type="transmembrane region" description="Helical" evidence="5">
    <location>
        <begin position="66"/>
        <end position="87"/>
    </location>
</feature>
<dbReference type="PANTHER" id="PTHR14856">
    <property type="entry name" value="PQ-LOOP REPEAT-CONTAINING PROTEIN 1-LIKE PROTEIN"/>
    <property type="match status" value="1"/>
</dbReference>
<accession>A0A136J7V0</accession>
<evidence type="ECO:0000256" key="5">
    <source>
        <dbReference type="SAM" id="Phobius"/>
    </source>
</evidence>
<dbReference type="GO" id="GO:0045332">
    <property type="term" value="P:phospholipid translocation"/>
    <property type="evidence" value="ECO:0007669"/>
    <property type="project" value="TreeGrafter"/>
</dbReference>
<dbReference type="GO" id="GO:0005829">
    <property type="term" value="C:cytosol"/>
    <property type="evidence" value="ECO:0007669"/>
    <property type="project" value="GOC"/>
</dbReference>
<dbReference type="InterPro" id="IPR006603">
    <property type="entry name" value="PQ-loop_rpt"/>
</dbReference>
<dbReference type="Gene3D" id="1.20.1280.290">
    <property type="match status" value="2"/>
</dbReference>
<dbReference type="GO" id="GO:0005802">
    <property type="term" value="C:trans-Golgi network"/>
    <property type="evidence" value="ECO:0007669"/>
    <property type="project" value="TreeGrafter"/>
</dbReference>
<evidence type="ECO:0000256" key="1">
    <source>
        <dbReference type="ARBA" id="ARBA00004141"/>
    </source>
</evidence>
<evidence type="ECO:0000256" key="2">
    <source>
        <dbReference type="ARBA" id="ARBA00022692"/>
    </source>
</evidence>
<feature type="transmembrane region" description="Helical" evidence="5">
    <location>
        <begin position="6"/>
        <end position="25"/>
    </location>
</feature>
<feature type="transmembrane region" description="Helical" evidence="5">
    <location>
        <begin position="37"/>
        <end position="60"/>
    </location>
</feature>
<dbReference type="GO" id="GO:0042147">
    <property type="term" value="P:retrograde transport, endosome to Golgi"/>
    <property type="evidence" value="ECO:0007669"/>
    <property type="project" value="TreeGrafter"/>
</dbReference>
<dbReference type="GO" id="GO:0016020">
    <property type="term" value="C:membrane"/>
    <property type="evidence" value="ECO:0007669"/>
    <property type="project" value="UniProtKB-SubCell"/>
</dbReference>
<dbReference type="AlphaFoldDB" id="A0A136J7V0"/>
<protein>
    <recommendedName>
        <fullName evidence="8">PQ loop repeat protein</fullName>
    </recommendedName>
</protein>
<dbReference type="InterPro" id="IPR052241">
    <property type="entry name" value="SLC66/Scramblase_ANY1"/>
</dbReference>
<dbReference type="OrthoDB" id="292213at2759"/>
<keyword evidence="7" id="KW-1185">Reference proteome</keyword>